<keyword evidence="5" id="KW-1185">Reference proteome</keyword>
<dbReference type="Pfam" id="PF00618">
    <property type="entry name" value="RasGEF_N"/>
    <property type="match status" value="1"/>
</dbReference>
<evidence type="ECO:0000313" key="6">
    <source>
        <dbReference type="WBParaSite" id="TMUE_3000010754.1"/>
    </source>
</evidence>
<reference evidence="6" key="1">
    <citation type="submission" date="2019-12" db="UniProtKB">
        <authorList>
            <consortium name="WormBaseParasite"/>
        </authorList>
    </citation>
    <scope>IDENTIFICATION</scope>
</reference>
<evidence type="ECO:0000259" key="4">
    <source>
        <dbReference type="PROSITE" id="PS50212"/>
    </source>
</evidence>
<dbReference type="WBParaSite" id="TMUE_3000010754.1">
    <property type="protein sequence ID" value="TMUE_3000010754.1"/>
    <property type="gene ID" value="WBGene00293290"/>
</dbReference>
<evidence type="ECO:0000313" key="5">
    <source>
        <dbReference type="Proteomes" id="UP000046395"/>
    </source>
</evidence>
<proteinExistence type="predicted"/>
<evidence type="ECO:0000256" key="1">
    <source>
        <dbReference type="ARBA" id="ARBA00022658"/>
    </source>
</evidence>
<dbReference type="InterPro" id="IPR023578">
    <property type="entry name" value="Ras_GEF_dom_sf"/>
</dbReference>
<dbReference type="PROSITE" id="PS50009">
    <property type="entry name" value="RASGEF_CAT"/>
    <property type="match status" value="1"/>
</dbReference>
<feature type="domain" description="N-terminal Ras-GEF" evidence="4">
    <location>
        <begin position="695"/>
        <end position="817"/>
    </location>
</feature>
<name>A0A5S6QUE2_TRIMR</name>
<dbReference type="InterPro" id="IPR008937">
    <property type="entry name" value="Ras-like_GEF"/>
</dbReference>
<dbReference type="STRING" id="70415.A0A5S6QUE2"/>
<dbReference type="GO" id="GO:0007265">
    <property type="term" value="P:Ras protein signal transduction"/>
    <property type="evidence" value="ECO:0007669"/>
    <property type="project" value="TreeGrafter"/>
</dbReference>
<dbReference type="SMART" id="SM00147">
    <property type="entry name" value="RasGEF"/>
    <property type="match status" value="1"/>
</dbReference>
<keyword evidence="1 2" id="KW-0344">Guanine-nucleotide releasing factor</keyword>
<dbReference type="PANTHER" id="PTHR23113">
    <property type="entry name" value="GUANINE NUCLEOTIDE EXCHANGE FACTOR"/>
    <property type="match status" value="1"/>
</dbReference>
<dbReference type="Gene3D" id="1.20.870.10">
    <property type="entry name" value="Son of sevenless (SoS) protein Chain: S domain 1"/>
    <property type="match status" value="1"/>
</dbReference>
<dbReference type="CDD" id="cd00155">
    <property type="entry name" value="RasGEF"/>
    <property type="match status" value="1"/>
</dbReference>
<accession>A0A5S6QUE2</accession>
<dbReference type="Proteomes" id="UP000046395">
    <property type="component" value="Unassembled WGS sequence"/>
</dbReference>
<dbReference type="InterPro" id="IPR036964">
    <property type="entry name" value="RASGEF_cat_dom_sf"/>
</dbReference>
<dbReference type="GO" id="GO:0005085">
    <property type="term" value="F:guanyl-nucleotide exchange factor activity"/>
    <property type="evidence" value="ECO:0007669"/>
    <property type="project" value="UniProtKB-KW"/>
</dbReference>
<dbReference type="PROSITE" id="PS50212">
    <property type="entry name" value="RASGEF_NTER"/>
    <property type="match status" value="1"/>
</dbReference>
<feature type="domain" description="Ras-GEF" evidence="3">
    <location>
        <begin position="850"/>
        <end position="1081"/>
    </location>
</feature>
<dbReference type="InterPro" id="IPR000651">
    <property type="entry name" value="Ras-like_Gua-exchang_fac_N"/>
</dbReference>
<protein>
    <submittedName>
        <fullName evidence="6">Ras-GEF domain-containing protein</fullName>
    </submittedName>
</protein>
<dbReference type="InterPro" id="IPR001895">
    <property type="entry name" value="RASGEF_cat_dom"/>
</dbReference>
<dbReference type="Pfam" id="PF00617">
    <property type="entry name" value="RasGEF"/>
    <property type="match status" value="1"/>
</dbReference>
<dbReference type="Gene3D" id="1.10.840.10">
    <property type="entry name" value="Ras guanine-nucleotide exchange factors catalytic domain"/>
    <property type="match status" value="1"/>
</dbReference>
<sequence>MTTLKTKDSSGLARSFKRIIRLHRAGSATSISTLPEEVHKAAMKHAISEKSLRDRVKLGKSSMKQIAAILMDKSTRTVDRVLPKGRAEENCSTNYQVAKEMHSKQLAVCLQYLKDAMHKKNLALLAGSTCVVLDVIMKITTEKRISKSVNDQCKAHQRICLALNELMNKVDSVLVTGKIVEADCELVAHFAQALHAVVQELCVQNGSELVTYSGTPVAPRRKSKVIKKSEQEELGKPCNLATGRFRYFANRRQDADKQSSRINGTREMELPFPLPNKCHETTPGSVTEDSGIYSFNNGSESLLTLPIISPSNSCTTVVDWTGYGLNRRDESFESPENFLKSSSVEDYVHKEYSKNTDDQMDGEETFSETRVGNTVVKVKKVRKKQVLTTMVVKKSERIVPLCPELSQEAYNFYPELSTSLTENALAGGIDVIETEVRCSKGLRKTEYKSTSAESGVQTFLSMESDLDMANDHPEASSGVHQFKSTCISGNKVHIKHFDQSSDHRAVSRKVYANGKTEILSTDERSRKLELSKRSAVFHNDSGFNIEEEHFSSESNTFEVNECDDGFTNVNFRDLDGSAKASMHSRKTDVVSSYMQLFGNSQHRNASDFRTSAMVGYEMLRERWLLHLTSTKQYGSQITHASSFKRSSELMELLSFPFKRRFVLPTADTYPHKLALTEGAVKEPAHGGIVKSDDDDECSIKGGVIDALIAYAVTSDSNEEGFLFKEAFLTTYRSFVPSVELLEKLIHCFHGQSRSHSAESQQKLANYFSFIVRVVDDLTILETTAQAMTIITEFIRELTTGRQLAWARLLRQKFVEKYGNLIASRQLGIDRPLFCRSNSRSSKSSSILNFKSAAIAHQMTFLDWFYFHKIELSEMLLWSISQDETKCPNLTVFTNHFNKVSYWIRTRIMEPTDQREREKCFLKFVKIMRHLRRMGNLNSCLAVLAALDCGPLRRLDWPSSAVNQLADYSALIDSSQSFKAYRAVLADTKPPCLPYLGLILQDLTFVHVGNPDYLQQNENLTAKVINFTKRWQQFMILDNVRRFKFWAYDISPDDGILTFFDNFDNYIEEEQIWELSEKIKPRHSASKPVA</sequence>
<dbReference type="AlphaFoldDB" id="A0A5S6QUE2"/>
<organism evidence="5 6">
    <name type="scientific">Trichuris muris</name>
    <name type="common">Mouse whipworm</name>
    <dbReference type="NCBI Taxonomy" id="70415"/>
    <lineage>
        <taxon>Eukaryota</taxon>
        <taxon>Metazoa</taxon>
        <taxon>Ecdysozoa</taxon>
        <taxon>Nematoda</taxon>
        <taxon>Enoplea</taxon>
        <taxon>Dorylaimia</taxon>
        <taxon>Trichinellida</taxon>
        <taxon>Trichuridae</taxon>
        <taxon>Trichuris</taxon>
    </lineage>
</organism>
<evidence type="ECO:0000259" key="3">
    <source>
        <dbReference type="PROSITE" id="PS50009"/>
    </source>
</evidence>
<dbReference type="SMART" id="SM00229">
    <property type="entry name" value="RasGEFN"/>
    <property type="match status" value="1"/>
</dbReference>
<dbReference type="SUPFAM" id="SSF48366">
    <property type="entry name" value="Ras GEF"/>
    <property type="match status" value="1"/>
</dbReference>
<dbReference type="GO" id="GO:0005886">
    <property type="term" value="C:plasma membrane"/>
    <property type="evidence" value="ECO:0007669"/>
    <property type="project" value="TreeGrafter"/>
</dbReference>
<dbReference type="PANTHER" id="PTHR23113:SF224">
    <property type="entry name" value="RAP GUANINE NUCLEOTIDE EXCHANGE FACTOR 1"/>
    <property type="match status" value="1"/>
</dbReference>
<evidence type="ECO:0000256" key="2">
    <source>
        <dbReference type="PROSITE-ProRule" id="PRU00168"/>
    </source>
</evidence>